<sequence>MSDDKTIIRQLKIKTGVVKRLTKENGLYKKEIETLQKSADSLEAQGAEGADVRNAQNLVKETVRVLDDTLTRLKDAVGDLQDYVVSVESKENIAKDESLAAAKTALEEAGLVVGSEA</sequence>
<dbReference type="OrthoDB" id="296187at2759"/>
<dbReference type="Pfam" id="PF02970">
    <property type="entry name" value="TBCA"/>
    <property type="match status" value="1"/>
</dbReference>
<dbReference type="InParanoid" id="A0A286UR89"/>
<dbReference type="GO" id="GO:0007021">
    <property type="term" value="P:tubulin complex assembly"/>
    <property type="evidence" value="ECO:0007669"/>
    <property type="project" value="UniProtKB-UniRule"/>
</dbReference>
<dbReference type="GO" id="GO:0005874">
    <property type="term" value="C:microtubule"/>
    <property type="evidence" value="ECO:0007669"/>
    <property type="project" value="UniProtKB-KW"/>
</dbReference>
<name>A0A286UR89_9AGAM</name>
<evidence type="ECO:0000313" key="6">
    <source>
        <dbReference type="Proteomes" id="UP000217199"/>
    </source>
</evidence>
<evidence type="ECO:0000256" key="4">
    <source>
        <dbReference type="SAM" id="Coils"/>
    </source>
</evidence>
<comment type="subcellular location">
    <subcellularLocation>
        <location evidence="3">Cytoplasm</location>
        <location evidence="3">Cytoskeleton</location>
    </subcellularLocation>
</comment>
<evidence type="ECO:0000256" key="3">
    <source>
        <dbReference type="RuleBase" id="RU364030"/>
    </source>
</evidence>
<keyword evidence="3" id="KW-0206">Cytoskeleton</keyword>
<dbReference type="SUPFAM" id="SSF46988">
    <property type="entry name" value="Tubulin chaperone cofactor A"/>
    <property type="match status" value="1"/>
</dbReference>
<proteinExistence type="inferred from homology"/>
<dbReference type="GO" id="GO:0005829">
    <property type="term" value="C:cytosol"/>
    <property type="evidence" value="ECO:0007669"/>
    <property type="project" value="TreeGrafter"/>
</dbReference>
<dbReference type="InterPro" id="IPR004226">
    <property type="entry name" value="TBCA"/>
</dbReference>
<protein>
    <recommendedName>
        <fullName evidence="3">Tubulin-specific chaperone A</fullName>
    </recommendedName>
</protein>
<gene>
    <name evidence="5" type="ORF">PNOK_0205700</name>
</gene>
<dbReference type="STRING" id="2282107.A0A286UR89"/>
<evidence type="ECO:0000256" key="1">
    <source>
        <dbReference type="ARBA" id="ARBA00006806"/>
    </source>
</evidence>
<dbReference type="FunCoup" id="A0A286UR89">
    <property type="interactions" value="113"/>
</dbReference>
<comment type="caution">
    <text evidence="5">The sequence shown here is derived from an EMBL/GenBank/DDBJ whole genome shotgun (WGS) entry which is preliminary data.</text>
</comment>
<organism evidence="5 6">
    <name type="scientific">Pyrrhoderma noxium</name>
    <dbReference type="NCBI Taxonomy" id="2282107"/>
    <lineage>
        <taxon>Eukaryota</taxon>
        <taxon>Fungi</taxon>
        <taxon>Dikarya</taxon>
        <taxon>Basidiomycota</taxon>
        <taxon>Agaricomycotina</taxon>
        <taxon>Agaricomycetes</taxon>
        <taxon>Hymenochaetales</taxon>
        <taxon>Hymenochaetaceae</taxon>
        <taxon>Pyrrhoderma</taxon>
    </lineage>
</organism>
<keyword evidence="3" id="KW-0493">Microtubule</keyword>
<dbReference type="AlphaFoldDB" id="A0A286UR89"/>
<keyword evidence="2 3" id="KW-0143">Chaperone</keyword>
<dbReference type="Proteomes" id="UP000217199">
    <property type="component" value="Unassembled WGS sequence"/>
</dbReference>
<dbReference type="PANTHER" id="PTHR21500">
    <property type="entry name" value="TUBULIN-SPECIFIC CHAPERONE A"/>
    <property type="match status" value="1"/>
</dbReference>
<dbReference type="Gene3D" id="1.20.58.90">
    <property type="match status" value="1"/>
</dbReference>
<dbReference type="EMBL" id="NBII01000002">
    <property type="protein sequence ID" value="PAV22100.1"/>
    <property type="molecule type" value="Genomic_DNA"/>
</dbReference>
<feature type="coiled-coil region" evidence="4">
    <location>
        <begin position="18"/>
        <end position="45"/>
    </location>
</feature>
<accession>A0A286UR89</accession>
<comment type="similarity">
    <text evidence="1 3">Belongs to the TBCA family.</text>
</comment>
<reference evidence="5 6" key="1">
    <citation type="journal article" date="2017" name="Mol. Ecol.">
        <title>Comparative and population genomic landscape of Phellinus noxius: A hypervariable fungus causing root rot in trees.</title>
        <authorList>
            <person name="Chung C.L."/>
            <person name="Lee T.J."/>
            <person name="Akiba M."/>
            <person name="Lee H.H."/>
            <person name="Kuo T.H."/>
            <person name="Liu D."/>
            <person name="Ke H.M."/>
            <person name="Yokoi T."/>
            <person name="Roa M.B."/>
            <person name="Lu M.J."/>
            <person name="Chang Y.Y."/>
            <person name="Ann P.J."/>
            <person name="Tsai J.N."/>
            <person name="Chen C.Y."/>
            <person name="Tzean S.S."/>
            <person name="Ota Y."/>
            <person name="Hattori T."/>
            <person name="Sahashi N."/>
            <person name="Liou R.F."/>
            <person name="Kikuchi T."/>
            <person name="Tsai I.J."/>
        </authorList>
    </citation>
    <scope>NUCLEOTIDE SEQUENCE [LARGE SCALE GENOMIC DNA]</scope>
    <source>
        <strain evidence="5 6">FFPRI411160</strain>
    </source>
</reference>
<dbReference type="PANTHER" id="PTHR21500:SF0">
    <property type="entry name" value="TUBULIN-SPECIFIC CHAPERONE A"/>
    <property type="match status" value="1"/>
</dbReference>
<keyword evidence="6" id="KW-1185">Reference proteome</keyword>
<evidence type="ECO:0000313" key="5">
    <source>
        <dbReference type="EMBL" id="PAV22100.1"/>
    </source>
</evidence>
<dbReference type="GO" id="GO:0007023">
    <property type="term" value="P:post-chaperonin tubulin folding pathway"/>
    <property type="evidence" value="ECO:0007669"/>
    <property type="project" value="UniProtKB-UniRule"/>
</dbReference>
<evidence type="ECO:0000256" key="2">
    <source>
        <dbReference type="ARBA" id="ARBA00023186"/>
    </source>
</evidence>
<dbReference type="GO" id="GO:0048487">
    <property type="term" value="F:beta-tubulin binding"/>
    <property type="evidence" value="ECO:0007669"/>
    <property type="project" value="InterPro"/>
</dbReference>
<keyword evidence="4" id="KW-0175">Coiled coil</keyword>
<comment type="subunit">
    <text evidence="3">Supercomplex made of cofactors A to E. Cofactors A and D function by capturing and stabilizing tubulin in a quasi-native conformation. Cofactor E binds to the cofactor D-tubulin complex; interaction with cofactor C then causes the release of tubulin polypeptides that are committed to the native state.</text>
</comment>
<dbReference type="InterPro" id="IPR036126">
    <property type="entry name" value="TBCA_sf"/>
</dbReference>
<keyword evidence="3" id="KW-0963">Cytoplasm</keyword>